<gene>
    <name evidence="1" type="primary">106089458</name>
</gene>
<name>A0A1I8PI11_STOCA</name>
<sequence>MTQHSLGHENRHRGQLLSEWLTLNDVGVLNIPSEKYTFDGPSGVSAVDVTAANEAAFTAYQFRWRRDFTIDVSGLNLKIHDWDYVKSEHHYLYGRKVIYIDFTLTKNITEFDIAFSFDMVKKDNRKMNIIKIDLDGCASLESSHSKMNFVKVIFRELFRVSNIPKKCPIFARDYTIEITNSSMKILDYDLVKIFTHKIYDSRNIYVEVYLNKPLTEFRVNIEFSVITKSNRHVRLSNFNFDGCEALYAVHKTNFLKVMFQEIYRVSNIPRKCPFLKNKLYIINNYTLRDEDYPPFAPAMEWQVNADLFGKKKQLTEIVIAGRIRKLN</sequence>
<dbReference type="PANTHER" id="PTHR20898:SF0">
    <property type="entry name" value="DAEDALUS ON 3-RELATED"/>
    <property type="match status" value="1"/>
</dbReference>
<dbReference type="Pfam" id="PF06477">
    <property type="entry name" value="DUF1091"/>
    <property type="match status" value="2"/>
</dbReference>
<dbReference type="Proteomes" id="UP000095300">
    <property type="component" value="Unassembled WGS sequence"/>
</dbReference>
<dbReference type="VEuPathDB" id="VectorBase:SCAU008226"/>
<keyword evidence="2" id="KW-1185">Reference proteome</keyword>
<organism evidence="1 2">
    <name type="scientific">Stomoxys calcitrans</name>
    <name type="common">Stable fly</name>
    <name type="synonym">Conops calcitrans</name>
    <dbReference type="NCBI Taxonomy" id="35570"/>
    <lineage>
        <taxon>Eukaryota</taxon>
        <taxon>Metazoa</taxon>
        <taxon>Ecdysozoa</taxon>
        <taxon>Arthropoda</taxon>
        <taxon>Hexapoda</taxon>
        <taxon>Insecta</taxon>
        <taxon>Pterygota</taxon>
        <taxon>Neoptera</taxon>
        <taxon>Endopterygota</taxon>
        <taxon>Diptera</taxon>
        <taxon>Brachycera</taxon>
        <taxon>Muscomorpha</taxon>
        <taxon>Muscoidea</taxon>
        <taxon>Muscidae</taxon>
        <taxon>Stomoxys</taxon>
    </lineage>
</organism>
<evidence type="ECO:0000313" key="1">
    <source>
        <dbReference type="EnsemblMetazoa" id="SCAU008226-PA"/>
    </source>
</evidence>
<dbReference type="InterPro" id="IPR010512">
    <property type="entry name" value="DUF1091"/>
</dbReference>
<evidence type="ECO:0000313" key="2">
    <source>
        <dbReference type="Proteomes" id="UP000095300"/>
    </source>
</evidence>
<proteinExistence type="predicted"/>
<protein>
    <submittedName>
        <fullName evidence="1">Uncharacterized protein</fullName>
    </submittedName>
</protein>
<dbReference type="EnsemblMetazoa" id="SCAU008226-RA">
    <property type="protein sequence ID" value="SCAU008226-PA"/>
    <property type="gene ID" value="SCAU008226"/>
</dbReference>
<dbReference type="PANTHER" id="PTHR20898">
    <property type="entry name" value="DAEDALUS ON 3-RELATED-RELATED"/>
    <property type="match status" value="1"/>
</dbReference>
<reference evidence="1" key="1">
    <citation type="submission" date="2020-05" db="UniProtKB">
        <authorList>
            <consortium name="EnsemblMetazoa"/>
        </authorList>
    </citation>
    <scope>IDENTIFICATION</scope>
    <source>
        <strain evidence="1">USDA</strain>
    </source>
</reference>
<accession>A0A1I8PI11</accession>
<dbReference type="SMART" id="SM00697">
    <property type="entry name" value="DM8"/>
    <property type="match status" value="1"/>
</dbReference>
<dbReference type="AlphaFoldDB" id="A0A1I8PI11"/>